<reference evidence="2 3" key="1">
    <citation type="journal article" date="2018" name="Front. Microbiol.">
        <title>Genome-Wide Analysis of Corynespora cassiicola Leaf Fall Disease Putative Effectors.</title>
        <authorList>
            <person name="Lopez D."/>
            <person name="Ribeiro S."/>
            <person name="Label P."/>
            <person name="Fumanal B."/>
            <person name="Venisse J.S."/>
            <person name="Kohler A."/>
            <person name="de Oliveira R.R."/>
            <person name="Labutti K."/>
            <person name="Lipzen A."/>
            <person name="Lail K."/>
            <person name="Bauer D."/>
            <person name="Ohm R.A."/>
            <person name="Barry K.W."/>
            <person name="Spatafora J."/>
            <person name="Grigoriev I.V."/>
            <person name="Martin F.M."/>
            <person name="Pujade-Renaud V."/>
        </authorList>
    </citation>
    <scope>NUCLEOTIDE SEQUENCE [LARGE SCALE GENOMIC DNA]</scope>
    <source>
        <strain evidence="2 3">Philippines</strain>
    </source>
</reference>
<dbReference type="GO" id="GO:0016071">
    <property type="term" value="P:mRNA metabolic process"/>
    <property type="evidence" value="ECO:0007669"/>
    <property type="project" value="UniProtKB-ARBA"/>
</dbReference>
<organism evidence="2 3">
    <name type="scientific">Corynespora cassiicola Philippines</name>
    <dbReference type="NCBI Taxonomy" id="1448308"/>
    <lineage>
        <taxon>Eukaryota</taxon>
        <taxon>Fungi</taxon>
        <taxon>Dikarya</taxon>
        <taxon>Ascomycota</taxon>
        <taxon>Pezizomycotina</taxon>
        <taxon>Dothideomycetes</taxon>
        <taxon>Pleosporomycetidae</taxon>
        <taxon>Pleosporales</taxon>
        <taxon>Corynesporascaceae</taxon>
        <taxon>Corynespora</taxon>
    </lineage>
</organism>
<protein>
    <recommendedName>
        <fullName evidence="4">Proteophosphoglycan 5</fullName>
    </recommendedName>
</protein>
<feature type="compositionally biased region" description="Polar residues" evidence="1">
    <location>
        <begin position="1"/>
        <end position="10"/>
    </location>
</feature>
<feature type="compositionally biased region" description="Low complexity" evidence="1">
    <location>
        <begin position="54"/>
        <end position="69"/>
    </location>
</feature>
<dbReference type="InterPro" id="IPR028322">
    <property type="entry name" value="PNRC-like_rgn"/>
</dbReference>
<feature type="compositionally biased region" description="Polar residues" evidence="1">
    <location>
        <begin position="278"/>
        <end position="293"/>
    </location>
</feature>
<gene>
    <name evidence="2" type="ORF">BS50DRAFT_286632</name>
</gene>
<feature type="compositionally biased region" description="Basic residues" evidence="1">
    <location>
        <begin position="456"/>
        <end position="467"/>
    </location>
</feature>
<feature type="region of interest" description="Disordered" evidence="1">
    <location>
        <begin position="431"/>
        <end position="529"/>
    </location>
</feature>
<dbReference type="Pfam" id="PF15365">
    <property type="entry name" value="PNRC"/>
    <property type="match status" value="1"/>
</dbReference>
<feature type="compositionally biased region" description="Polar residues" evidence="1">
    <location>
        <begin position="495"/>
        <end position="526"/>
    </location>
</feature>
<proteinExistence type="predicted"/>
<feature type="compositionally biased region" description="Polar residues" evidence="1">
    <location>
        <begin position="22"/>
        <end position="35"/>
    </location>
</feature>
<feature type="compositionally biased region" description="Polar residues" evidence="1">
    <location>
        <begin position="220"/>
        <end position="240"/>
    </location>
</feature>
<feature type="compositionally biased region" description="Basic and acidic residues" evidence="1">
    <location>
        <begin position="198"/>
        <end position="218"/>
    </location>
</feature>
<keyword evidence="3" id="KW-1185">Reference proteome</keyword>
<name>A0A2T2P255_CORCC</name>
<dbReference type="Proteomes" id="UP000240883">
    <property type="component" value="Unassembled WGS sequence"/>
</dbReference>
<feature type="compositionally biased region" description="Pro residues" evidence="1">
    <location>
        <begin position="183"/>
        <end position="197"/>
    </location>
</feature>
<accession>A0A2T2P255</accession>
<dbReference type="EMBL" id="KZ678131">
    <property type="protein sequence ID" value="PSN71586.1"/>
    <property type="molecule type" value="Genomic_DNA"/>
</dbReference>
<dbReference type="AlphaFoldDB" id="A0A2T2P255"/>
<feature type="compositionally biased region" description="Polar residues" evidence="1">
    <location>
        <begin position="310"/>
        <end position="322"/>
    </location>
</feature>
<feature type="region of interest" description="Disordered" evidence="1">
    <location>
        <begin position="156"/>
        <end position="364"/>
    </location>
</feature>
<dbReference type="OrthoDB" id="2142961at2759"/>
<feature type="region of interest" description="Disordered" evidence="1">
    <location>
        <begin position="1"/>
        <end position="108"/>
    </location>
</feature>
<evidence type="ECO:0008006" key="4">
    <source>
        <dbReference type="Google" id="ProtNLM"/>
    </source>
</evidence>
<evidence type="ECO:0000313" key="2">
    <source>
        <dbReference type="EMBL" id="PSN71586.1"/>
    </source>
</evidence>
<evidence type="ECO:0000313" key="3">
    <source>
        <dbReference type="Proteomes" id="UP000240883"/>
    </source>
</evidence>
<sequence length="546" mass="57974">MSSTQNTSSPRAPRGKHHHSKSATQTPPANNGNASQRRRRGNRAPNGHAHPHGDAQAAAAHKAAPLHDPAFSDSAVFSSEDVHLPKGPRNAKKHTNSQPASDRVFSPSAVATASLTDSELAPINHSTPVKVQGAYAGASFNASPAANKLPIPKFLSKSVPAKPRTGIPTPPPEDGSDSASSPTPSPPSPSRAPIPVPPRHEDSPLDMLFKADRAEKARNGNGSPASAAFNSPQPPSTNGRPNHVKHDSYSSLNTVFPIELDGEARNPRNSPPSASPQAFRSVTEPSKVPQVSNGAYPAASDPMQDLLNRLSISKNTVNSTPQPAEHAPSDPSSRHHTPSPFYDGRSPFRSASGPTTPVPAAQSSDFFYGNSKNLSPLFKQIQADSPRHNSGLRTEITADSPLMQQGGFAPVSPPQFQQDPNAVSRHYLDNVLNGPVSPRRGSVPHNQPYREPPNNRKPRTPGRRPFHPRPDSHPHATISGSPNGNVHSPPISMPKASTTMSFIPSSVQAKQHSVSTTPKQSDNSALEQDLKRLLNMSVAGDTTGVR</sequence>
<evidence type="ECO:0000256" key="1">
    <source>
        <dbReference type="SAM" id="MobiDB-lite"/>
    </source>
</evidence>